<proteinExistence type="predicted"/>
<keyword evidence="1 4" id="KW-0808">Transferase</keyword>
<feature type="domain" description="N-acetyltransferase" evidence="3">
    <location>
        <begin position="5"/>
        <end position="154"/>
    </location>
</feature>
<dbReference type="PANTHER" id="PTHR43877">
    <property type="entry name" value="AMINOALKYLPHOSPHONATE N-ACETYLTRANSFERASE-RELATED-RELATED"/>
    <property type="match status" value="1"/>
</dbReference>
<dbReference type="InterPro" id="IPR050832">
    <property type="entry name" value="Bact_Acetyltransf"/>
</dbReference>
<dbReference type="CDD" id="cd04301">
    <property type="entry name" value="NAT_SF"/>
    <property type="match status" value="1"/>
</dbReference>
<organism evidence="4 5">
    <name type="scientific">Nostocoides australiense Ben110</name>
    <dbReference type="NCBI Taxonomy" id="1193182"/>
    <lineage>
        <taxon>Bacteria</taxon>
        <taxon>Bacillati</taxon>
        <taxon>Actinomycetota</taxon>
        <taxon>Actinomycetes</taxon>
        <taxon>Micrococcales</taxon>
        <taxon>Intrasporangiaceae</taxon>
        <taxon>Nostocoides</taxon>
    </lineage>
</organism>
<dbReference type="InterPro" id="IPR000182">
    <property type="entry name" value="GNAT_dom"/>
</dbReference>
<accession>W6K0E4</accession>
<evidence type="ECO:0000256" key="1">
    <source>
        <dbReference type="ARBA" id="ARBA00022679"/>
    </source>
</evidence>
<dbReference type="PANTHER" id="PTHR43877:SF2">
    <property type="entry name" value="AMINOALKYLPHOSPHONATE N-ACETYLTRANSFERASE-RELATED"/>
    <property type="match status" value="1"/>
</dbReference>
<comment type="caution">
    <text evidence="4">The sequence shown here is derived from an EMBL/GenBank/DDBJ whole genome shotgun (WGS) entry which is preliminary data.</text>
</comment>
<dbReference type="EMBL" id="CAJA01000013">
    <property type="protein sequence ID" value="CCH71794.1"/>
    <property type="molecule type" value="Genomic_DNA"/>
</dbReference>
<dbReference type="PROSITE" id="PS51186">
    <property type="entry name" value="GNAT"/>
    <property type="match status" value="1"/>
</dbReference>
<keyword evidence="5" id="KW-1185">Reference proteome</keyword>
<dbReference type="Gene3D" id="3.40.630.30">
    <property type="match status" value="1"/>
</dbReference>
<evidence type="ECO:0000313" key="5">
    <source>
        <dbReference type="Proteomes" id="UP000035763"/>
    </source>
</evidence>
<keyword evidence="2" id="KW-0012">Acyltransferase</keyword>
<dbReference type="STRING" id="1193182.BN11_110014"/>
<dbReference type="GO" id="GO:0016747">
    <property type="term" value="F:acyltransferase activity, transferring groups other than amino-acyl groups"/>
    <property type="evidence" value="ECO:0007669"/>
    <property type="project" value="InterPro"/>
</dbReference>
<gene>
    <name evidence="4" type="ORF">BN11_110014</name>
</gene>
<dbReference type="AlphaFoldDB" id="W6K0E4"/>
<dbReference type="SUPFAM" id="SSF55729">
    <property type="entry name" value="Acyl-CoA N-acyltransferases (Nat)"/>
    <property type="match status" value="1"/>
</dbReference>
<evidence type="ECO:0000259" key="3">
    <source>
        <dbReference type="PROSITE" id="PS51186"/>
    </source>
</evidence>
<dbReference type="InterPro" id="IPR016181">
    <property type="entry name" value="Acyl_CoA_acyltransferase"/>
</dbReference>
<protein>
    <submittedName>
        <fullName evidence="4">Putative Acetyltransferase</fullName>
    </submittedName>
</protein>
<sequence>MATRPTIRRAQTADTDTVTRHRDAMFAEMGIDAGVVAAASGPARTWLAAALADGRYVGLLAESGGAVIGGIGITWLDLPPNMNTQLDRRGYLLNMFVEPVARSQGVARALLRAALDECRAQGVDCVSLHASDAGRSLYESSGFSPTNEMRLRLA</sequence>
<dbReference type="RefSeq" id="WP_201329192.1">
    <property type="nucleotide sequence ID" value="NZ_HG764815.1"/>
</dbReference>
<dbReference type="Pfam" id="PF00583">
    <property type="entry name" value="Acetyltransf_1"/>
    <property type="match status" value="1"/>
</dbReference>
<evidence type="ECO:0000313" key="4">
    <source>
        <dbReference type="EMBL" id="CCH71794.1"/>
    </source>
</evidence>
<evidence type="ECO:0000256" key="2">
    <source>
        <dbReference type="ARBA" id="ARBA00023315"/>
    </source>
</evidence>
<dbReference type="Proteomes" id="UP000035763">
    <property type="component" value="Unassembled WGS sequence"/>
</dbReference>
<reference evidence="4 5" key="1">
    <citation type="journal article" date="2013" name="ISME J.">
        <title>A metabolic model for members of the genus Tetrasphaera involved in enhanced biological phosphorus removal.</title>
        <authorList>
            <person name="Kristiansen R."/>
            <person name="Nguyen H.T.T."/>
            <person name="Saunders A.M."/>
            <person name="Nielsen J.L."/>
            <person name="Wimmer R."/>
            <person name="Le V.Q."/>
            <person name="McIlroy S.J."/>
            <person name="Petrovski S."/>
            <person name="Seviour R.J."/>
            <person name="Calteau A."/>
            <person name="Nielsen K.L."/>
            <person name="Nielsen P.H."/>
        </authorList>
    </citation>
    <scope>NUCLEOTIDE SEQUENCE [LARGE SCALE GENOMIC DNA]</scope>
    <source>
        <strain evidence="4 5">Ben110</strain>
    </source>
</reference>
<name>W6K0E4_9MICO</name>